<dbReference type="Gene3D" id="2.40.320.10">
    <property type="entry name" value="Hypothetical Protein Pfu-838710-001"/>
    <property type="match status" value="1"/>
</dbReference>
<dbReference type="AlphaFoldDB" id="A0A554W4S5"/>
<dbReference type="OrthoDB" id="3034217at2"/>
<dbReference type="GO" id="GO:0046872">
    <property type="term" value="F:metal ion binding"/>
    <property type="evidence" value="ECO:0007669"/>
    <property type="project" value="TreeGrafter"/>
</dbReference>
<evidence type="ECO:0000259" key="2">
    <source>
        <dbReference type="PROSITE" id="PS51707"/>
    </source>
</evidence>
<keyword evidence="4" id="KW-0378">Hydrolase</keyword>
<dbReference type="EC" id="3.6.1.25" evidence="4"/>
<proteinExistence type="predicted"/>
<dbReference type="InterPro" id="IPR039013">
    <property type="entry name" value="YgiF"/>
</dbReference>
<keyword evidence="5" id="KW-1185">Reference proteome</keyword>
<dbReference type="Gene3D" id="1.40.20.10">
    <property type="entry name" value="CHAD domain"/>
    <property type="match status" value="1"/>
</dbReference>
<dbReference type="Proteomes" id="UP000315736">
    <property type="component" value="Unassembled WGS sequence"/>
</dbReference>
<dbReference type="Pfam" id="PF01928">
    <property type="entry name" value="CYTH"/>
    <property type="match status" value="1"/>
</dbReference>
<protein>
    <submittedName>
        <fullName evidence="4">Inorganic triphosphatase</fullName>
        <ecNumber evidence="4">3.6.1.25</ecNumber>
    </submittedName>
</protein>
<dbReference type="SUPFAM" id="SSF55154">
    <property type="entry name" value="CYTH-like phosphatases"/>
    <property type="match status" value="1"/>
</dbReference>
<feature type="coiled-coil region" evidence="1">
    <location>
        <begin position="337"/>
        <end position="364"/>
    </location>
</feature>
<feature type="domain" description="CHAD" evidence="3">
    <location>
        <begin position="233"/>
        <end position="506"/>
    </location>
</feature>
<evidence type="ECO:0000313" key="5">
    <source>
        <dbReference type="Proteomes" id="UP000315736"/>
    </source>
</evidence>
<feature type="domain" description="CYTH" evidence="2">
    <location>
        <begin position="2"/>
        <end position="218"/>
    </location>
</feature>
<dbReference type="GO" id="GO:0050355">
    <property type="term" value="F:inorganic triphosphate phosphatase activity"/>
    <property type="evidence" value="ECO:0007669"/>
    <property type="project" value="UniProtKB-EC"/>
</dbReference>
<evidence type="ECO:0000259" key="3">
    <source>
        <dbReference type="PROSITE" id="PS51708"/>
    </source>
</evidence>
<gene>
    <name evidence="4" type="primary">ygiF</name>
    <name evidence="4" type="ORF">Talka_02061</name>
</gene>
<name>A0A554W4S5_9BURK</name>
<reference evidence="4 5" key="1">
    <citation type="submission" date="2019-07" db="EMBL/GenBank/DDBJ databases">
        <title>Tepidimonas alkaliphilus YIM 72238 draft genome.</title>
        <authorList>
            <person name="Da Costa M.S."/>
            <person name="Froufe H.J.C."/>
            <person name="Egas C."/>
            <person name="Albuquerque L."/>
        </authorList>
    </citation>
    <scope>NUCLEOTIDE SEQUENCE [LARGE SCALE GENOMIC DNA]</scope>
    <source>
        <strain evidence="4 5">YIM 72238</strain>
    </source>
</reference>
<dbReference type="InterPro" id="IPR033469">
    <property type="entry name" value="CYTH-like_dom_sf"/>
</dbReference>
<dbReference type="PANTHER" id="PTHR39569:SF1">
    <property type="entry name" value="INORGANIC TRIPHOSPHATASE"/>
    <property type="match status" value="1"/>
</dbReference>
<dbReference type="InterPro" id="IPR038186">
    <property type="entry name" value="CHAD_dom_sf"/>
</dbReference>
<evidence type="ECO:0000313" key="4">
    <source>
        <dbReference type="EMBL" id="TSE18564.1"/>
    </source>
</evidence>
<dbReference type="RefSeq" id="WP_143891255.1">
    <property type="nucleotide sequence ID" value="NZ_VJNB01000012.1"/>
</dbReference>
<dbReference type="EMBL" id="VJNB01000012">
    <property type="protein sequence ID" value="TSE18564.1"/>
    <property type="molecule type" value="Genomic_DNA"/>
</dbReference>
<dbReference type="PANTHER" id="PTHR39569">
    <property type="entry name" value="INORGANIC TRIPHOSPHATASE"/>
    <property type="match status" value="1"/>
</dbReference>
<dbReference type="Pfam" id="PF05235">
    <property type="entry name" value="CHAD"/>
    <property type="match status" value="1"/>
</dbReference>
<organism evidence="4 5">
    <name type="scientific">Tepidimonas alkaliphilus</name>
    <dbReference type="NCBI Taxonomy" id="2588942"/>
    <lineage>
        <taxon>Bacteria</taxon>
        <taxon>Pseudomonadati</taxon>
        <taxon>Pseudomonadota</taxon>
        <taxon>Betaproteobacteria</taxon>
        <taxon>Burkholderiales</taxon>
        <taxon>Tepidimonas</taxon>
    </lineage>
</organism>
<dbReference type="PROSITE" id="PS51708">
    <property type="entry name" value="CHAD"/>
    <property type="match status" value="1"/>
</dbReference>
<sequence>MPQEIELKYRLPGLDGRTALQRLRRHPLLRRRTMQRMQLLNRYYDTPDGWLRQQRCALRLRATVDCDAEGQPLPGAARWEQTLKTAGSGNGALSVRNEWTTPLTRPRLQLDALQATPLGALERAAEHLAQLTLQAQTRSLRTTWVLHLRGGAVVEVALDDGELRAGRQRAALLELELELLRGEPAALLGVADALAEILPLLPARPSKAEQAQRLAAGTLLEPVRATIPAMPTGTTALEVARAALADALGQLCDNLALAMASDNPELIHQARVGWRRWRSVMRLVQPWLPSPPPDLTPLRPLLGTLGVLRDWDVARTDTLPAWGRAFVEDPAVQPARAQALRAALRRLDRAAQAARAQLRQHLRDPAVVGVLHALAAWLVALPTATTPEPPPDWAFARLRRWHARLKRQLAASDHASPEAMESLHEARLLAKRLRYAAEALGAALSQREAERAQRWQRRARGWQERLGRWRDTARAAELLQQVQADAALIGFLRGVAAATHPLRAAD</sequence>
<dbReference type="SMART" id="SM01118">
    <property type="entry name" value="CYTH"/>
    <property type="match status" value="1"/>
</dbReference>
<dbReference type="InterPro" id="IPR007899">
    <property type="entry name" value="CHAD_dom"/>
</dbReference>
<evidence type="ECO:0000256" key="1">
    <source>
        <dbReference type="SAM" id="Coils"/>
    </source>
</evidence>
<accession>A0A554W4S5</accession>
<comment type="caution">
    <text evidence="4">The sequence shown here is derived from an EMBL/GenBank/DDBJ whole genome shotgun (WGS) entry which is preliminary data.</text>
</comment>
<dbReference type="SMART" id="SM00880">
    <property type="entry name" value="CHAD"/>
    <property type="match status" value="1"/>
</dbReference>
<keyword evidence="1" id="KW-0175">Coiled coil</keyword>
<dbReference type="InterPro" id="IPR023577">
    <property type="entry name" value="CYTH_domain"/>
</dbReference>
<dbReference type="PROSITE" id="PS51707">
    <property type="entry name" value="CYTH"/>
    <property type="match status" value="1"/>
</dbReference>